<keyword evidence="3" id="KW-0969">Cilium</keyword>
<gene>
    <name evidence="3" type="primary">LOC108559903</name>
</gene>
<evidence type="ECO:0000259" key="1">
    <source>
        <dbReference type="Pfam" id="PF08385"/>
    </source>
</evidence>
<feature type="domain" description="Dynein heavy chain tail" evidence="1">
    <location>
        <begin position="213"/>
        <end position="567"/>
    </location>
</feature>
<dbReference type="PANTHER" id="PTHR46532">
    <property type="entry name" value="MALE FERTILITY FACTOR KL5"/>
    <property type="match status" value="1"/>
</dbReference>
<dbReference type="InterPro" id="IPR026983">
    <property type="entry name" value="DHC"/>
</dbReference>
<evidence type="ECO:0000313" key="3">
    <source>
        <dbReference type="RefSeq" id="XP_017772767.1"/>
    </source>
</evidence>
<dbReference type="GeneID" id="108559903"/>
<keyword evidence="2" id="KW-1185">Reference proteome</keyword>
<dbReference type="Proteomes" id="UP000695000">
    <property type="component" value="Unplaced"/>
</dbReference>
<keyword evidence="3" id="KW-0282">Flagellum</keyword>
<organism evidence="2 3">
    <name type="scientific">Nicrophorus vespilloides</name>
    <name type="common">Boreal carrion beetle</name>
    <dbReference type="NCBI Taxonomy" id="110193"/>
    <lineage>
        <taxon>Eukaryota</taxon>
        <taxon>Metazoa</taxon>
        <taxon>Ecdysozoa</taxon>
        <taxon>Arthropoda</taxon>
        <taxon>Hexapoda</taxon>
        <taxon>Insecta</taxon>
        <taxon>Pterygota</taxon>
        <taxon>Neoptera</taxon>
        <taxon>Endopterygota</taxon>
        <taxon>Coleoptera</taxon>
        <taxon>Polyphaga</taxon>
        <taxon>Staphyliniformia</taxon>
        <taxon>Silphidae</taxon>
        <taxon>Nicrophorinae</taxon>
        <taxon>Nicrophorus</taxon>
    </lineage>
</organism>
<proteinExistence type="predicted"/>
<evidence type="ECO:0000313" key="2">
    <source>
        <dbReference type="Proteomes" id="UP000695000"/>
    </source>
</evidence>
<dbReference type="InterPro" id="IPR013594">
    <property type="entry name" value="Dynein_heavy_tail"/>
</dbReference>
<name>A0ABM1MDW7_NICVS</name>
<dbReference type="PANTHER" id="PTHR46532:SF11">
    <property type="entry name" value="DYNEIN AXONEMAL HEAVY CHAIN 12"/>
    <property type="match status" value="1"/>
</dbReference>
<reference evidence="3" key="1">
    <citation type="submission" date="2025-08" db="UniProtKB">
        <authorList>
            <consortium name="RefSeq"/>
        </authorList>
    </citation>
    <scope>IDENTIFICATION</scope>
    <source>
        <tissue evidence="3">Whole Larva</tissue>
    </source>
</reference>
<keyword evidence="3" id="KW-0966">Cell projection</keyword>
<protein>
    <submittedName>
        <fullName evidence="3">Dynein-1-beta heavy chain, flagellar inner arm I1 complex</fullName>
    </submittedName>
</protein>
<sequence>MFDDEKSVESKDSLFSEKDFVVEDDVEIAEESEAEDRPQYTEEELGKLIGFVKGITTLYDLRETDWNQLNESGIVNFLMDPREQILCIYFDGDDLIATVEYPNCVYEDLTYFIREPNEVFQVDTFHDNIIFGTVHSSIESTLLEVLENVYAPIFFKIKNWPENVKSDFCSHLHNFLAKLTDISYKMIGLTVIYIPKEGLDMSVEEATKDKELVRRLESIVVYWTSQIRVILQDQDTGVKESMITPLDEIQNWISRYENLTGVGQQLTSKKLKHTTEILVSVQSLYVKQFLSVADEISGKLEEAKSNIEYLQIIRDPCGALNNVESPDKIPETIPPILTLIRYIWLNSKYYNTDQRITTLCKALTTQIIVRCIEFIDLNTVFKSKKSKEAINTFQMCIASCKTYMRLYDIMSDAHTEFGTTPWKLERSPIFSHMESFIQRCNDMIEICEAMINFGRFDETEDIPKPKFSGTRAMEFEKWCEKVEDMFSDSLYEVHAVKTIILDVQSSQWYDEILKFRGRMKDIEIVIENLVNSVFDQIPTVDEGVEALAAFYNYSKRSTLKSLFDRKTLYVTFINCLETKFRIANQIWYRMKMSIR</sequence>
<dbReference type="Pfam" id="PF08385">
    <property type="entry name" value="DHC_N1"/>
    <property type="match status" value="1"/>
</dbReference>
<dbReference type="RefSeq" id="XP_017772767.1">
    <property type="nucleotide sequence ID" value="XM_017917278.1"/>
</dbReference>
<accession>A0ABM1MDW7</accession>